<gene>
    <name evidence="2" type="ORF">I7X39_03135</name>
</gene>
<dbReference type="AlphaFoldDB" id="A0A931J2U2"/>
<dbReference type="EMBL" id="JAEDAK010000002">
    <property type="protein sequence ID" value="MBH9575892.1"/>
    <property type="molecule type" value="Genomic_DNA"/>
</dbReference>
<protein>
    <submittedName>
        <fullName evidence="2">YfiR family protein</fullName>
    </submittedName>
</protein>
<dbReference type="Pfam" id="PF13689">
    <property type="entry name" value="DUF4154"/>
    <property type="match status" value="1"/>
</dbReference>
<comment type="caution">
    <text evidence="2">The sequence shown here is derived from an EMBL/GenBank/DDBJ whole genome shotgun (WGS) entry which is preliminary data.</text>
</comment>
<dbReference type="InterPro" id="IPR025293">
    <property type="entry name" value="YfiR/HmsC-like"/>
</dbReference>
<organism evidence="2 3">
    <name type="scientific">Inhella proteolytica</name>
    <dbReference type="NCBI Taxonomy" id="2795029"/>
    <lineage>
        <taxon>Bacteria</taxon>
        <taxon>Pseudomonadati</taxon>
        <taxon>Pseudomonadota</taxon>
        <taxon>Betaproteobacteria</taxon>
        <taxon>Burkholderiales</taxon>
        <taxon>Sphaerotilaceae</taxon>
        <taxon>Inhella</taxon>
    </lineage>
</organism>
<evidence type="ECO:0000313" key="2">
    <source>
        <dbReference type="EMBL" id="MBH9575892.1"/>
    </source>
</evidence>
<feature type="signal peptide" evidence="1">
    <location>
        <begin position="1"/>
        <end position="17"/>
    </location>
</feature>
<proteinExistence type="predicted"/>
<feature type="chain" id="PRO_5037946341" evidence="1">
    <location>
        <begin position="18"/>
        <end position="169"/>
    </location>
</feature>
<keyword evidence="1" id="KW-0732">Signal</keyword>
<evidence type="ECO:0000313" key="3">
    <source>
        <dbReference type="Proteomes" id="UP000613266"/>
    </source>
</evidence>
<dbReference type="Proteomes" id="UP000613266">
    <property type="component" value="Unassembled WGS sequence"/>
</dbReference>
<accession>A0A931J2U2</accession>
<sequence>MKPALLLCLALALPAVAQIELPEEARLRAAFVYRFSQFTEWPNPPQGGLTLCGVQLGAAEQALRQLSVRSRGTAPLRYREVESPRDAAQHCQVLVLGQSEPASLRRWVEGLGEAPVLVVGLAPESLRAGASIALLTEPQGLAFSINQTEARRRGLALSSQMLKLAREVR</sequence>
<evidence type="ECO:0000256" key="1">
    <source>
        <dbReference type="SAM" id="SignalP"/>
    </source>
</evidence>
<reference evidence="2" key="1">
    <citation type="submission" date="2020-12" db="EMBL/GenBank/DDBJ databases">
        <title>The genome sequence of Inhella sp. 1Y17.</title>
        <authorList>
            <person name="Liu Y."/>
        </authorList>
    </citation>
    <scope>NUCLEOTIDE SEQUENCE</scope>
    <source>
        <strain evidence="2">1Y17</strain>
    </source>
</reference>
<keyword evidence="3" id="KW-1185">Reference proteome</keyword>
<dbReference type="RefSeq" id="WP_198109515.1">
    <property type="nucleotide sequence ID" value="NZ_JAEDAK010000002.1"/>
</dbReference>
<name>A0A931J2U2_9BURK</name>